<dbReference type="PROSITE" id="PS50092">
    <property type="entry name" value="TSP1"/>
    <property type="match status" value="11"/>
</dbReference>
<dbReference type="SMART" id="SM00020">
    <property type="entry name" value="Tryp_SPc"/>
    <property type="match status" value="1"/>
</dbReference>
<dbReference type="PRINTS" id="PR00722">
    <property type="entry name" value="CHYMOTRYPSIN"/>
</dbReference>
<comment type="caution">
    <text evidence="7">The sequence shown here is derived from an EMBL/GenBank/DDBJ whole genome shotgun (WGS) entry which is preliminary data.</text>
</comment>
<accession>A0ABP0FB25</accession>
<sequence>MILVYIYSVLFLLLLVWRPVSAQVGTWNGWSVWGACSQSCETGFTSRSRTCSTGQNLDCRGLAVAYEACNIHECAAPSWLSWESWTTCTKFCGTEGLQVRSRLCSLGVETECFGSPFETRACNIRNCFNVVVAEWINWQNWGACNVPCGGGVRIRIRVCNTRRSADCGFINEETESCNIHECPVLWGRWTTWSYCSKSCGDGSRRRTRTCSTGIAADCGEPRSAIVRKLCNTQACPFSFVWDNWGQWTICSQTCGVGMRRRSRTCPTGLNRDCGTLSRQLRRCNTQECPFDFWNNWTQWTSCTKSCASGSRRRTRTCSSGKNSDCGSIASQTTSCNTRSCPRWNDWNGWTSCSATCGTGNRFRTRSCTSGRNEDCGSQSRQTSACNVRRCASWNAWNQWTTCSKSCDRGSRFRSRICNTGINGDCPGTSSQTTSCNRQLSRTWTAWTNWSACSLSCGVGRIRRSRSCSTGNDIDCGLSALETLTCNTQPCPSAPFWNSWTSWSQCSAICGRGITERRRSCSSGINQDCGSVATELINCNTQPCPTQQDVWSQWSPCTVSCGTGERFRIRLCSNRECTNSARQTTDCYEGPCSVVQKRNCICVDATCSDSVNGNCDVFAPHCATFPSYVALNCRLTCGLCQPEYTNSDCNCTLPNSFIRCPVNYALRYNSTTSCCIVPTAPSCGISVDNNNIVEEQATQTQWPWMVFVRTPTSTCGAVLISERWLIAAAHCLANVEASQVTIRVGGSNSIYSRTFFAQSITLHPLFSINAVENIIENDIAIVQLPVGVTLNPRTQPICLAGTAQVVPSQWKCFVAGWNLEIPDEFQTLEQLSVRIVSDASCKVAYDSLQSNMICATSDNSTMDHCAGDSGGPLMCQLCQTCEWYIVGITTLGSARCGVSGQPGVYTRIASHEVWINQITGISPSETSSC</sequence>
<dbReference type="InterPro" id="IPR000884">
    <property type="entry name" value="TSP1_rpt"/>
</dbReference>
<dbReference type="PROSITE" id="PS51670">
    <property type="entry name" value="SHKT"/>
    <property type="match status" value="1"/>
</dbReference>
<dbReference type="InterPro" id="IPR003582">
    <property type="entry name" value="ShKT_dom"/>
</dbReference>
<keyword evidence="8" id="KW-1185">Reference proteome</keyword>
<evidence type="ECO:0000256" key="1">
    <source>
        <dbReference type="ARBA" id="ARBA00022737"/>
    </source>
</evidence>
<protein>
    <submittedName>
        <fullName evidence="7">Uncharacterized protein</fullName>
    </submittedName>
</protein>
<comment type="caution">
    <text evidence="3">Lacks conserved residue(s) required for the propagation of feature annotation.</text>
</comment>
<feature type="domain" description="ShKT" evidence="6">
    <location>
        <begin position="606"/>
        <end position="639"/>
    </location>
</feature>
<dbReference type="InterPro" id="IPR036383">
    <property type="entry name" value="TSP1_rpt_sf"/>
</dbReference>
<dbReference type="PANTHER" id="PTHR22906">
    <property type="entry name" value="PROPERDIN"/>
    <property type="match status" value="1"/>
</dbReference>
<dbReference type="InterPro" id="IPR001314">
    <property type="entry name" value="Peptidase_S1A"/>
</dbReference>
<dbReference type="PROSITE" id="PS00135">
    <property type="entry name" value="TRYPSIN_SER"/>
    <property type="match status" value="1"/>
</dbReference>
<dbReference type="Gene3D" id="2.40.10.10">
    <property type="entry name" value="Trypsin-like serine proteases"/>
    <property type="match status" value="1"/>
</dbReference>
<proteinExistence type="predicted"/>
<dbReference type="SUPFAM" id="SSF82895">
    <property type="entry name" value="TSP-1 type 1 repeat"/>
    <property type="match status" value="11"/>
</dbReference>
<evidence type="ECO:0000259" key="5">
    <source>
        <dbReference type="PROSITE" id="PS50240"/>
    </source>
</evidence>
<evidence type="ECO:0000313" key="8">
    <source>
        <dbReference type="Proteomes" id="UP001642483"/>
    </source>
</evidence>
<reference evidence="7 8" key="1">
    <citation type="submission" date="2024-02" db="EMBL/GenBank/DDBJ databases">
        <authorList>
            <person name="Daric V."/>
            <person name="Darras S."/>
        </authorList>
    </citation>
    <scope>NUCLEOTIDE SEQUENCE [LARGE SCALE GENOMIC DNA]</scope>
</reference>
<dbReference type="InterPro" id="IPR052065">
    <property type="entry name" value="Compl_asym_regulator"/>
</dbReference>
<dbReference type="EMBL" id="CAWYQH010000035">
    <property type="protein sequence ID" value="CAK8676904.1"/>
    <property type="molecule type" value="Genomic_DNA"/>
</dbReference>
<dbReference type="Pfam" id="PF00090">
    <property type="entry name" value="TSP_1"/>
    <property type="match status" value="11"/>
</dbReference>
<keyword evidence="1" id="KW-0677">Repeat</keyword>
<dbReference type="Gene3D" id="2.20.100.10">
    <property type="entry name" value="Thrombospondin type-1 (TSP1) repeat"/>
    <property type="match status" value="11"/>
</dbReference>
<evidence type="ECO:0000256" key="2">
    <source>
        <dbReference type="ARBA" id="ARBA00023157"/>
    </source>
</evidence>
<name>A0ABP0FB25_CLALP</name>
<evidence type="ECO:0000256" key="4">
    <source>
        <dbReference type="SAM" id="SignalP"/>
    </source>
</evidence>
<dbReference type="InterPro" id="IPR001254">
    <property type="entry name" value="Trypsin_dom"/>
</dbReference>
<dbReference type="InterPro" id="IPR033116">
    <property type="entry name" value="TRYPSIN_SER"/>
</dbReference>
<evidence type="ECO:0000313" key="7">
    <source>
        <dbReference type="EMBL" id="CAK8676904.1"/>
    </source>
</evidence>
<gene>
    <name evidence="7" type="ORF">CVLEPA_LOCUS6326</name>
</gene>
<feature type="signal peptide" evidence="4">
    <location>
        <begin position="1"/>
        <end position="22"/>
    </location>
</feature>
<organism evidence="7 8">
    <name type="scientific">Clavelina lepadiformis</name>
    <name type="common">Light-bulb sea squirt</name>
    <name type="synonym">Ascidia lepadiformis</name>
    <dbReference type="NCBI Taxonomy" id="159417"/>
    <lineage>
        <taxon>Eukaryota</taxon>
        <taxon>Metazoa</taxon>
        <taxon>Chordata</taxon>
        <taxon>Tunicata</taxon>
        <taxon>Ascidiacea</taxon>
        <taxon>Aplousobranchia</taxon>
        <taxon>Clavelinidae</taxon>
        <taxon>Clavelina</taxon>
    </lineage>
</organism>
<dbReference type="InterPro" id="IPR043504">
    <property type="entry name" value="Peptidase_S1_PA_chymotrypsin"/>
</dbReference>
<dbReference type="SMART" id="SM00209">
    <property type="entry name" value="TSP1"/>
    <property type="match status" value="11"/>
</dbReference>
<dbReference type="Proteomes" id="UP001642483">
    <property type="component" value="Unassembled WGS sequence"/>
</dbReference>
<dbReference type="SUPFAM" id="SSF50494">
    <property type="entry name" value="Trypsin-like serine proteases"/>
    <property type="match status" value="1"/>
</dbReference>
<evidence type="ECO:0000256" key="3">
    <source>
        <dbReference type="PROSITE-ProRule" id="PRU01005"/>
    </source>
</evidence>
<keyword evidence="4" id="KW-0732">Signal</keyword>
<dbReference type="InterPro" id="IPR009003">
    <property type="entry name" value="Peptidase_S1_PA"/>
</dbReference>
<evidence type="ECO:0000259" key="6">
    <source>
        <dbReference type="PROSITE" id="PS51670"/>
    </source>
</evidence>
<keyword evidence="2 3" id="KW-1015">Disulfide bond</keyword>
<dbReference type="Pfam" id="PF00089">
    <property type="entry name" value="Trypsin"/>
    <property type="match status" value="1"/>
</dbReference>
<feature type="disulfide bond" evidence="3">
    <location>
        <begin position="614"/>
        <end position="632"/>
    </location>
</feature>
<feature type="domain" description="Peptidase S1" evidence="5">
    <location>
        <begin position="691"/>
        <end position="919"/>
    </location>
</feature>
<feature type="chain" id="PRO_5045120501" evidence="4">
    <location>
        <begin position="23"/>
        <end position="928"/>
    </location>
</feature>
<dbReference type="SMART" id="SM00254">
    <property type="entry name" value="ShKT"/>
    <property type="match status" value="1"/>
</dbReference>
<dbReference type="PROSITE" id="PS50240">
    <property type="entry name" value="TRYPSIN_DOM"/>
    <property type="match status" value="1"/>
</dbReference>
<dbReference type="CDD" id="cd00190">
    <property type="entry name" value="Tryp_SPc"/>
    <property type="match status" value="1"/>
</dbReference>